<keyword evidence="2" id="KW-0067">ATP-binding</keyword>
<dbReference type="Gene3D" id="1.10.510.10">
    <property type="entry name" value="Transferase(Phosphotransferase) domain 1"/>
    <property type="match status" value="1"/>
</dbReference>
<keyword evidence="1" id="KW-0547">Nucleotide-binding</keyword>
<proteinExistence type="predicted"/>
<accession>A0A8S0QGY7</accession>
<organism evidence="3 4">
    <name type="scientific">Olea europaea subsp. europaea</name>
    <dbReference type="NCBI Taxonomy" id="158383"/>
    <lineage>
        <taxon>Eukaryota</taxon>
        <taxon>Viridiplantae</taxon>
        <taxon>Streptophyta</taxon>
        <taxon>Embryophyta</taxon>
        <taxon>Tracheophyta</taxon>
        <taxon>Spermatophyta</taxon>
        <taxon>Magnoliopsida</taxon>
        <taxon>eudicotyledons</taxon>
        <taxon>Gunneridae</taxon>
        <taxon>Pentapetalae</taxon>
        <taxon>asterids</taxon>
        <taxon>lamiids</taxon>
        <taxon>Lamiales</taxon>
        <taxon>Oleaceae</taxon>
        <taxon>Oleeae</taxon>
        <taxon>Olea</taxon>
    </lineage>
</organism>
<sequence>MTGRKSISFEVPEEERNLATYFVQSVKENHLYKILNARVLREGSFKQLHAVTKLVERCLKLNGKERPTMKEVAMELERFRKHNVQTWIQQEIPQKSVALGLTTEEPDLYQVSINSEFVIGEFSEQNTMESCRYMLSTLLAKW</sequence>
<evidence type="ECO:0000313" key="3">
    <source>
        <dbReference type="EMBL" id="CAA2966948.1"/>
    </source>
</evidence>
<dbReference type="EMBL" id="CACTIH010001872">
    <property type="protein sequence ID" value="CAA2966948.1"/>
    <property type="molecule type" value="Genomic_DNA"/>
</dbReference>
<evidence type="ECO:0000313" key="4">
    <source>
        <dbReference type="Proteomes" id="UP000594638"/>
    </source>
</evidence>
<dbReference type="GO" id="GO:0004674">
    <property type="term" value="F:protein serine/threonine kinase activity"/>
    <property type="evidence" value="ECO:0007669"/>
    <property type="project" value="TreeGrafter"/>
</dbReference>
<dbReference type="OrthoDB" id="4062651at2759"/>
<dbReference type="Gramene" id="OE9A122002T1">
    <property type="protein sequence ID" value="OE9A122002C1"/>
    <property type="gene ID" value="OE9A122002"/>
</dbReference>
<keyword evidence="4" id="KW-1185">Reference proteome</keyword>
<dbReference type="AlphaFoldDB" id="A0A8S0QGY7"/>
<dbReference type="PANTHER" id="PTHR27005:SF283">
    <property type="entry name" value="OS02G0633066 PROTEIN"/>
    <property type="match status" value="1"/>
</dbReference>
<comment type="caution">
    <text evidence="3">The sequence shown here is derived from an EMBL/GenBank/DDBJ whole genome shotgun (WGS) entry which is preliminary data.</text>
</comment>
<dbReference type="GO" id="GO:0007166">
    <property type="term" value="P:cell surface receptor signaling pathway"/>
    <property type="evidence" value="ECO:0007669"/>
    <property type="project" value="InterPro"/>
</dbReference>
<dbReference type="InterPro" id="IPR045274">
    <property type="entry name" value="WAK-like"/>
</dbReference>
<evidence type="ECO:0000256" key="1">
    <source>
        <dbReference type="ARBA" id="ARBA00022741"/>
    </source>
</evidence>
<gene>
    <name evidence="3" type="ORF">OLEA9_A122002</name>
</gene>
<keyword evidence="3" id="KW-0808">Transferase</keyword>
<name>A0A8S0QGY7_OLEEU</name>
<protein>
    <submittedName>
        <fullName evidence="3">Serine threonine kinase</fullName>
    </submittedName>
</protein>
<evidence type="ECO:0000256" key="2">
    <source>
        <dbReference type="ARBA" id="ARBA00022840"/>
    </source>
</evidence>
<dbReference type="PANTHER" id="PTHR27005">
    <property type="entry name" value="WALL-ASSOCIATED RECEPTOR KINASE-LIKE 21"/>
    <property type="match status" value="1"/>
</dbReference>
<dbReference type="GO" id="GO:0005886">
    <property type="term" value="C:plasma membrane"/>
    <property type="evidence" value="ECO:0007669"/>
    <property type="project" value="TreeGrafter"/>
</dbReference>
<reference evidence="3 4" key="1">
    <citation type="submission" date="2019-12" db="EMBL/GenBank/DDBJ databases">
        <authorList>
            <person name="Alioto T."/>
            <person name="Alioto T."/>
            <person name="Gomez Garrido J."/>
        </authorList>
    </citation>
    <scope>NUCLEOTIDE SEQUENCE [LARGE SCALE GENOMIC DNA]</scope>
</reference>
<dbReference type="Proteomes" id="UP000594638">
    <property type="component" value="Unassembled WGS sequence"/>
</dbReference>
<keyword evidence="3" id="KW-0418">Kinase</keyword>
<dbReference type="GO" id="GO:0005524">
    <property type="term" value="F:ATP binding"/>
    <property type="evidence" value="ECO:0007669"/>
    <property type="project" value="UniProtKB-KW"/>
</dbReference>